<sequence length="1139" mass="122440">MILVIALLLTAVYVALLFWVAHREDRNATEAPRGIAYVHALAIGVYCTSWTFFGAVGSAAVSGWQFLPIYFGPILLFTLGYGLLRQTLRVAKAQHSTSIADFLAARYGKSPIVAATVTLIAAIGALPYMALQLKSVGDAMTALAPQLLSTDSLVFAVTISMAMFAILFGTRRAHISDQNRGLVAAIAIESVVKLLALVAMGVFALWLLLPDSAADTANAGNAPLFSDVFNLGQIDARFVVLTVIAASAALCLPRQFHMTIVEAPNEGSHQPMRWVFPAYLLLISLAVIPVTMAGLTLLPNAMAAPDMIMMTLPLAEGADAMAVFVFLGGISAATGMIIVSTVALSGMIANDLVLPVMLRSVADGNRRASRIATLVQPLRRIIMVGLLTLAYGYYLVVQEGALLASLGTLSFALVTQFVPGLVGGLVWRGGKRQGMLAGLAAGFGGWLMLLLLPSLNGGIPAFSIHPDPLVSGVVLATSLNVALYITVSLLARDTVVDRAQATAFATGLDIPEALATQSQLRVADIRLLLRQFIGPQRTHDVLSAMRDANGLFYADRDPADGPLIRMAERQIAGVLGSASAATFMQSVRDGEPIPPEEVLALLGETSQKLKFSGDLLQIAIENIDQGVALVDRDMRLVAWNERYVEMFDLPDNLAVVGQPIAALIRFNLEHIGTVEAEIARQVEKRLDFMRQGTRHFQEREQGDGRILRIQGNPAPDGGYVTSYTDITADRRAEQALEAKVAERTQQLTEANAALEQATQSKTRFLAAASHDLVQPMNAARLFTSALEEEIRPDNAPAKKLVQQIDHSISMADNLLRTLLDISKLDGGGLKPSPSRFPVNQLLSDLETQFAERAAQKGLALKVKSCSLTLHTDKGMFVSILQNLVSNAIRYTQSGRIIIGARRRGEHIDIQVHDTGPGIAEEHQELIFQEFRQLPDNDGKKGVGLGLALAQRLADLLGSEIQLMSAPGKGSCFSITMPVEADAESAAEETAQATPRSAVPQAAILCIDNDEHALEALSGLLSRWGCQVETATHINGQIPPCPDLLILDYQLDDGVTGDQIYTHLVAHWDANPPVIMLTADDTETTKQLCAQMGFERQLKPASPMALRALLGSMLQRGAMQVNESRSIVSSAPRRRGQGFS</sequence>
<feature type="domain" description="Response regulatory" evidence="14">
    <location>
        <begin position="1002"/>
        <end position="1113"/>
    </location>
</feature>
<feature type="modified residue" description="4-aspartylphosphate" evidence="11">
    <location>
        <position position="1047"/>
    </location>
</feature>
<keyword evidence="10 12" id="KW-0472">Membrane</keyword>
<dbReference type="GO" id="GO:0022857">
    <property type="term" value="F:transmembrane transporter activity"/>
    <property type="evidence" value="ECO:0007669"/>
    <property type="project" value="InterPro"/>
</dbReference>
<dbReference type="PROSITE" id="PS50109">
    <property type="entry name" value="HIS_KIN"/>
    <property type="match status" value="1"/>
</dbReference>
<dbReference type="PANTHER" id="PTHR43047:SF9">
    <property type="entry name" value="HISTIDINE KINASE"/>
    <property type="match status" value="1"/>
</dbReference>
<dbReference type="InterPro" id="IPR036097">
    <property type="entry name" value="HisK_dim/P_sf"/>
</dbReference>
<dbReference type="InterPro" id="IPR001789">
    <property type="entry name" value="Sig_transdc_resp-reg_receiver"/>
</dbReference>
<keyword evidence="7 12" id="KW-0812">Transmembrane</keyword>
<dbReference type="Gene3D" id="1.10.287.130">
    <property type="match status" value="1"/>
</dbReference>
<dbReference type="Pfam" id="PF12860">
    <property type="entry name" value="PAS_7"/>
    <property type="match status" value="1"/>
</dbReference>
<dbReference type="SMART" id="SM00387">
    <property type="entry name" value="HATPase_c"/>
    <property type="match status" value="1"/>
</dbReference>
<dbReference type="GO" id="GO:0009927">
    <property type="term" value="F:histidine phosphotransfer kinase activity"/>
    <property type="evidence" value="ECO:0007669"/>
    <property type="project" value="TreeGrafter"/>
</dbReference>
<dbReference type="InterPro" id="IPR036890">
    <property type="entry name" value="HATPase_C_sf"/>
</dbReference>
<evidence type="ECO:0000256" key="3">
    <source>
        <dbReference type="ARBA" id="ARBA00006434"/>
    </source>
</evidence>
<keyword evidence="9 12" id="KW-1133">Transmembrane helix</keyword>
<evidence type="ECO:0000256" key="7">
    <source>
        <dbReference type="ARBA" id="ARBA00022692"/>
    </source>
</evidence>
<feature type="transmembrane region" description="Helical" evidence="12">
    <location>
        <begin position="321"/>
        <end position="349"/>
    </location>
</feature>
<evidence type="ECO:0000259" key="14">
    <source>
        <dbReference type="PROSITE" id="PS50110"/>
    </source>
</evidence>
<evidence type="ECO:0000256" key="11">
    <source>
        <dbReference type="PROSITE-ProRule" id="PRU00169"/>
    </source>
</evidence>
<feature type="domain" description="Histidine kinase" evidence="13">
    <location>
        <begin position="767"/>
        <end position="980"/>
    </location>
</feature>
<dbReference type="Gene3D" id="3.30.450.20">
    <property type="entry name" value="PAS domain"/>
    <property type="match status" value="1"/>
</dbReference>
<proteinExistence type="inferred from homology"/>
<evidence type="ECO:0000256" key="2">
    <source>
        <dbReference type="ARBA" id="ARBA00004141"/>
    </source>
</evidence>
<dbReference type="InterPro" id="IPR035965">
    <property type="entry name" value="PAS-like_dom_sf"/>
</dbReference>
<dbReference type="CDD" id="cd00082">
    <property type="entry name" value="HisKA"/>
    <property type="match status" value="1"/>
</dbReference>
<evidence type="ECO:0000313" key="15">
    <source>
        <dbReference type="EMBL" id="WOE74943.1"/>
    </source>
</evidence>
<reference evidence="15 16" key="1">
    <citation type="submission" date="2023-10" db="EMBL/GenBank/DDBJ databases">
        <title>Complete genome sequence of a Sphingomonadaceae bacterium.</title>
        <authorList>
            <person name="Yan C."/>
        </authorList>
    </citation>
    <scope>NUCLEOTIDE SEQUENCE [LARGE SCALE GENOMIC DNA]</scope>
    <source>
        <strain evidence="15 16">SCSIO 66989</strain>
    </source>
</reference>
<dbReference type="SMART" id="SM00448">
    <property type="entry name" value="REC"/>
    <property type="match status" value="1"/>
</dbReference>
<dbReference type="InterPro" id="IPR001734">
    <property type="entry name" value="Na/solute_symporter"/>
</dbReference>
<comment type="similarity">
    <text evidence="3">Belongs to the sodium:solute symporter (SSF) (TC 2.A.21) family.</text>
</comment>
<evidence type="ECO:0000256" key="9">
    <source>
        <dbReference type="ARBA" id="ARBA00022989"/>
    </source>
</evidence>
<dbReference type="AlphaFoldDB" id="A0AA97I128"/>
<feature type="transmembrane region" description="Helical" evidence="12">
    <location>
        <begin position="65"/>
        <end position="84"/>
    </location>
</feature>
<dbReference type="InterPro" id="IPR038377">
    <property type="entry name" value="Na/Glc_symporter_sf"/>
</dbReference>
<dbReference type="Gene3D" id="1.20.1730.10">
    <property type="entry name" value="Sodium/glucose cotransporter"/>
    <property type="match status" value="1"/>
</dbReference>
<feature type="transmembrane region" description="Helical" evidence="12">
    <location>
        <begin position="6"/>
        <end position="22"/>
    </location>
</feature>
<dbReference type="InterPro" id="IPR003661">
    <property type="entry name" value="HisK_dim/P_dom"/>
</dbReference>
<keyword evidence="6 15" id="KW-0808">Transferase</keyword>
<dbReference type="KEGG" id="acoa:RB602_14050"/>
<dbReference type="Pfam" id="PF00512">
    <property type="entry name" value="HisKA"/>
    <property type="match status" value="1"/>
</dbReference>
<keyword evidence="8 15" id="KW-0418">Kinase</keyword>
<name>A0AA97I128_9SPHN</name>
<dbReference type="Gene3D" id="3.30.565.10">
    <property type="entry name" value="Histidine kinase-like ATPase, C-terminal domain"/>
    <property type="match status" value="1"/>
</dbReference>
<feature type="transmembrane region" description="Helical" evidence="12">
    <location>
        <begin position="182"/>
        <end position="209"/>
    </location>
</feature>
<feature type="transmembrane region" description="Helical" evidence="12">
    <location>
        <begin position="274"/>
        <end position="301"/>
    </location>
</feature>
<comment type="subcellular location">
    <subcellularLocation>
        <location evidence="2">Membrane</location>
        <topology evidence="2">Multi-pass membrane protein</topology>
    </subcellularLocation>
</comment>
<dbReference type="SMART" id="SM00388">
    <property type="entry name" value="HisKA"/>
    <property type="match status" value="1"/>
</dbReference>
<evidence type="ECO:0000256" key="5">
    <source>
        <dbReference type="ARBA" id="ARBA00022553"/>
    </source>
</evidence>
<evidence type="ECO:0000256" key="8">
    <source>
        <dbReference type="ARBA" id="ARBA00022777"/>
    </source>
</evidence>
<dbReference type="GO" id="GO:0000155">
    <property type="term" value="F:phosphorelay sensor kinase activity"/>
    <property type="evidence" value="ECO:0007669"/>
    <property type="project" value="InterPro"/>
</dbReference>
<dbReference type="SUPFAM" id="SSF52172">
    <property type="entry name" value="CheY-like"/>
    <property type="match status" value="1"/>
</dbReference>
<dbReference type="InterPro" id="IPR005467">
    <property type="entry name" value="His_kinase_dom"/>
</dbReference>
<evidence type="ECO:0000256" key="6">
    <source>
        <dbReference type="ARBA" id="ARBA00022679"/>
    </source>
</evidence>
<feature type="transmembrane region" description="Helical" evidence="12">
    <location>
        <begin position="472"/>
        <end position="491"/>
    </location>
</feature>
<dbReference type="EC" id="2.7.13.3" evidence="4"/>
<feature type="transmembrane region" description="Helical" evidence="12">
    <location>
        <begin position="402"/>
        <end position="427"/>
    </location>
</feature>
<dbReference type="SUPFAM" id="SSF47384">
    <property type="entry name" value="Homodimeric domain of signal transducing histidine kinase"/>
    <property type="match status" value="1"/>
</dbReference>
<feature type="transmembrane region" description="Helical" evidence="12">
    <location>
        <begin position="34"/>
        <end position="53"/>
    </location>
</feature>
<evidence type="ECO:0000313" key="16">
    <source>
        <dbReference type="Proteomes" id="UP001302429"/>
    </source>
</evidence>
<dbReference type="Proteomes" id="UP001302429">
    <property type="component" value="Chromosome"/>
</dbReference>
<evidence type="ECO:0000256" key="10">
    <source>
        <dbReference type="ARBA" id="ARBA00023136"/>
    </source>
</evidence>
<feature type="transmembrane region" description="Helical" evidence="12">
    <location>
        <begin position="153"/>
        <end position="170"/>
    </location>
</feature>
<dbReference type="EMBL" id="CP136594">
    <property type="protein sequence ID" value="WOE74943.1"/>
    <property type="molecule type" value="Genomic_DNA"/>
</dbReference>
<gene>
    <name evidence="15" type="ORF">RB602_14050</name>
</gene>
<organism evidence="15 16">
    <name type="scientific">Alterisphingorhabdus coralli</name>
    <dbReference type="NCBI Taxonomy" id="3071408"/>
    <lineage>
        <taxon>Bacteria</taxon>
        <taxon>Pseudomonadati</taxon>
        <taxon>Pseudomonadota</taxon>
        <taxon>Alphaproteobacteria</taxon>
        <taxon>Sphingomonadales</taxon>
        <taxon>Sphingomonadaceae</taxon>
        <taxon>Alterisphingorhabdus (ex Yan et al. 2024)</taxon>
    </lineage>
</organism>
<keyword evidence="5 11" id="KW-0597">Phosphoprotein</keyword>
<evidence type="ECO:0000256" key="4">
    <source>
        <dbReference type="ARBA" id="ARBA00012438"/>
    </source>
</evidence>
<dbReference type="CDD" id="cd10322">
    <property type="entry name" value="SLC5sbd"/>
    <property type="match status" value="1"/>
</dbReference>
<dbReference type="InterPro" id="IPR003594">
    <property type="entry name" value="HATPase_dom"/>
</dbReference>
<dbReference type="Pfam" id="PF02518">
    <property type="entry name" value="HATPase_c"/>
    <property type="match status" value="1"/>
</dbReference>
<dbReference type="GO" id="GO:0005886">
    <property type="term" value="C:plasma membrane"/>
    <property type="evidence" value="ECO:0007669"/>
    <property type="project" value="TreeGrafter"/>
</dbReference>
<dbReference type="InterPro" id="IPR004358">
    <property type="entry name" value="Sig_transdc_His_kin-like_C"/>
</dbReference>
<dbReference type="SUPFAM" id="SSF55874">
    <property type="entry name" value="ATPase domain of HSP90 chaperone/DNA topoisomerase II/histidine kinase"/>
    <property type="match status" value="1"/>
</dbReference>
<keyword evidence="16" id="KW-1185">Reference proteome</keyword>
<feature type="transmembrane region" description="Helical" evidence="12">
    <location>
        <begin position="434"/>
        <end position="452"/>
    </location>
</feature>
<dbReference type="PANTHER" id="PTHR43047">
    <property type="entry name" value="TWO-COMPONENT HISTIDINE PROTEIN KINASE"/>
    <property type="match status" value="1"/>
</dbReference>
<feature type="transmembrane region" description="Helical" evidence="12">
    <location>
        <begin position="112"/>
        <end position="133"/>
    </location>
</feature>
<dbReference type="PROSITE" id="PS50110">
    <property type="entry name" value="RESPONSE_REGULATORY"/>
    <property type="match status" value="1"/>
</dbReference>
<evidence type="ECO:0000256" key="12">
    <source>
        <dbReference type="SAM" id="Phobius"/>
    </source>
</evidence>
<dbReference type="InterPro" id="IPR011006">
    <property type="entry name" value="CheY-like_superfamily"/>
</dbReference>
<feature type="transmembrane region" description="Helical" evidence="12">
    <location>
        <begin position="377"/>
        <end position="396"/>
    </location>
</feature>
<accession>A0AA97I128</accession>
<comment type="catalytic activity">
    <reaction evidence="1">
        <text>ATP + protein L-histidine = ADP + protein N-phospho-L-histidine.</text>
        <dbReference type="EC" id="2.7.13.3"/>
    </reaction>
</comment>
<dbReference type="SUPFAM" id="SSF55785">
    <property type="entry name" value="PYP-like sensor domain (PAS domain)"/>
    <property type="match status" value="1"/>
</dbReference>
<evidence type="ECO:0000256" key="1">
    <source>
        <dbReference type="ARBA" id="ARBA00000085"/>
    </source>
</evidence>
<dbReference type="PROSITE" id="PS50283">
    <property type="entry name" value="NA_SOLUT_SYMP_3"/>
    <property type="match status" value="1"/>
</dbReference>
<evidence type="ECO:0000259" key="13">
    <source>
        <dbReference type="PROSITE" id="PS50109"/>
    </source>
</evidence>
<dbReference type="RefSeq" id="WP_317081411.1">
    <property type="nucleotide sequence ID" value="NZ_CP136594.1"/>
</dbReference>
<dbReference type="PRINTS" id="PR00344">
    <property type="entry name" value="BCTRLSENSOR"/>
</dbReference>
<dbReference type="Gene3D" id="3.40.50.2300">
    <property type="match status" value="1"/>
</dbReference>
<dbReference type="Pfam" id="PF00072">
    <property type="entry name" value="Response_reg"/>
    <property type="match status" value="1"/>
</dbReference>
<dbReference type="CDD" id="cd00156">
    <property type="entry name" value="REC"/>
    <property type="match status" value="1"/>
</dbReference>
<dbReference type="CDD" id="cd00130">
    <property type="entry name" value="PAS"/>
    <property type="match status" value="1"/>
</dbReference>
<dbReference type="InterPro" id="IPR000014">
    <property type="entry name" value="PAS"/>
</dbReference>
<protein>
    <recommendedName>
        <fullName evidence="4">histidine kinase</fullName>
        <ecNumber evidence="4">2.7.13.3</ecNumber>
    </recommendedName>
</protein>
<dbReference type="FunFam" id="3.30.565.10:FF:000049">
    <property type="entry name" value="Two-component sensor histidine kinase"/>
    <property type="match status" value="1"/>
</dbReference>